<dbReference type="EMBL" id="DAAHJG010000037">
    <property type="protein sequence ID" value="HAB6337374.1"/>
    <property type="molecule type" value="Genomic_DNA"/>
</dbReference>
<reference evidence="1" key="1">
    <citation type="journal article" date="2018" name="Genome Biol.">
        <title>SKESA: strategic k-mer extension for scrupulous assemblies.</title>
        <authorList>
            <person name="Souvorov A."/>
            <person name="Agarwala R."/>
            <person name="Lipman D.J."/>
        </authorList>
    </citation>
    <scope>NUCLEOTIDE SEQUENCE</scope>
    <source>
        <strain evidence="1">Salmonella enterica</strain>
    </source>
</reference>
<reference evidence="1" key="2">
    <citation type="submission" date="2019-10" db="EMBL/GenBank/DDBJ databases">
        <authorList>
            <consortium name="NCBI Pathogen Detection Project"/>
        </authorList>
    </citation>
    <scope>NUCLEOTIDE SEQUENCE</scope>
    <source>
        <strain evidence="1">Salmonella enterica</strain>
    </source>
</reference>
<dbReference type="AlphaFoldDB" id="A0A6Y5LCG7"/>
<name>A0A6Y5LCG7_SALET</name>
<organism evidence="1">
    <name type="scientific">Salmonella enterica I</name>
    <dbReference type="NCBI Taxonomy" id="59201"/>
    <lineage>
        <taxon>Bacteria</taxon>
        <taxon>Pseudomonadati</taxon>
        <taxon>Pseudomonadota</taxon>
        <taxon>Gammaproteobacteria</taxon>
        <taxon>Enterobacterales</taxon>
        <taxon>Enterobacteriaceae</taxon>
        <taxon>Salmonella</taxon>
    </lineage>
</organism>
<comment type="caution">
    <text evidence="1">The sequence shown here is derived from an EMBL/GenBank/DDBJ whole genome shotgun (WGS) entry which is preliminary data.</text>
</comment>
<proteinExistence type="predicted"/>
<accession>A0A6Y5LCG7</accession>
<gene>
    <name evidence="1" type="ORF">GB614_24240</name>
</gene>
<evidence type="ECO:0000313" key="1">
    <source>
        <dbReference type="EMBL" id="HAB6337374.1"/>
    </source>
</evidence>
<sequence length="100" mass="10963">MSMSMPIAALSANCQSGVWKSFQNKFSIQAFDVGKNVTNRDIGIHAYCSWTNLNGSPFGGFQKVYADRSNRWFVTNTRWGDYESGGTITVTCLNLPGAGI</sequence>
<protein>
    <submittedName>
        <fullName evidence="1">Shufflon protein C</fullName>
    </submittedName>
</protein>